<dbReference type="InterPro" id="IPR000719">
    <property type="entry name" value="Prot_kinase_dom"/>
</dbReference>
<dbReference type="OrthoDB" id="4062651at2759"/>
<evidence type="ECO:0000256" key="1">
    <source>
        <dbReference type="SAM" id="MobiDB-lite"/>
    </source>
</evidence>
<dbReference type="GO" id="GO:0036498">
    <property type="term" value="P:IRE1-mediated unfolded protein response"/>
    <property type="evidence" value="ECO:0007669"/>
    <property type="project" value="TreeGrafter"/>
</dbReference>
<dbReference type="PANTHER" id="PTHR13954">
    <property type="entry name" value="IRE1-RELATED"/>
    <property type="match status" value="1"/>
</dbReference>
<dbReference type="AlphaFoldDB" id="A0A8H5EX07"/>
<dbReference type="InterPro" id="IPR008266">
    <property type="entry name" value="Tyr_kinase_AS"/>
</dbReference>
<dbReference type="EMBL" id="JAACJJ010000043">
    <property type="protein sequence ID" value="KAF5315449.1"/>
    <property type="molecule type" value="Genomic_DNA"/>
</dbReference>
<name>A0A8H5EX07_9AGAR</name>
<dbReference type="Proteomes" id="UP000567179">
    <property type="component" value="Unassembled WGS sequence"/>
</dbReference>
<dbReference type="GO" id="GO:1990604">
    <property type="term" value="C:IRE1-TRAF2-ASK1 complex"/>
    <property type="evidence" value="ECO:0007669"/>
    <property type="project" value="TreeGrafter"/>
</dbReference>
<comment type="caution">
    <text evidence="3">The sequence shown here is derived from an EMBL/GenBank/DDBJ whole genome shotgun (WGS) entry which is preliminary data.</text>
</comment>
<dbReference type="Gene3D" id="1.10.510.10">
    <property type="entry name" value="Transferase(Phosphotransferase) domain 1"/>
    <property type="match status" value="1"/>
</dbReference>
<dbReference type="InterPro" id="IPR011009">
    <property type="entry name" value="Kinase-like_dom_sf"/>
</dbReference>
<accession>A0A8H5EX07</accession>
<evidence type="ECO:0000313" key="3">
    <source>
        <dbReference type="EMBL" id="KAF5315449.1"/>
    </source>
</evidence>
<dbReference type="PROSITE" id="PS50011">
    <property type="entry name" value="PROTEIN_KINASE_DOM"/>
    <property type="match status" value="1"/>
</dbReference>
<proteinExistence type="predicted"/>
<keyword evidence="4" id="KW-1185">Reference proteome</keyword>
<dbReference type="GO" id="GO:0051082">
    <property type="term" value="F:unfolded protein binding"/>
    <property type="evidence" value="ECO:0007669"/>
    <property type="project" value="TreeGrafter"/>
</dbReference>
<evidence type="ECO:0000313" key="4">
    <source>
        <dbReference type="Proteomes" id="UP000567179"/>
    </source>
</evidence>
<reference evidence="3 4" key="1">
    <citation type="journal article" date="2020" name="ISME J.">
        <title>Uncovering the hidden diversity of litter-decomposition mechanisms in mushroom-forming fungi.</title>
        <authorList>
            <person name="Floudas D."/>
            <person name="Bentzer J."/>
            <person name="Ahren D."/>
            <person name="Johansson T."/>
            <person name="Persson P."/>
            <person name="Tunlid A."/>
        </authorList>
    </citation>
    <scope>NUCLEOTIDE SEQUENCE [LARGE SCALE GENOMIC DNA]</scope>
    <source>
        <strain evidence="3 4">CBS 101986</strain>
    </source>
</reference>
<gene>
    <name evidence="3" type="ORF">D9619_007005</name>
</gene>
<dbReference type="GO" id="GO:0005524">
    <property type="term" value="F:ATP binding"/>
    <property type="evidence" value="ECO:0007669"/>
    <property type="project" value="InterPro"/>
</dbReference>
<dbReference type="SUPFAM" id="SSF56112">
    <property type="entry name" value="Protein kinase-like (PK-like)"/>
    <property type="match status" value="1"/>
</dbReference>
<dbReference type="PROSITE" id="PS00109">
    <property type="entry name" value="PROTEIN_KINASE_TYR"/>
    <property type="match status" value="1"/>
</dbReference>
<feature type="domain" description="Protein kinase" evidence="2">
    <location>
        <begin position="6"/>
        <end position="306"/>
    </location>
</feature>
<dbReference type="SMART" id="SM00220">
    <property type="entry name" value="S_TKc"/>
    <property type="match status" value="1"/>
</dbReference>
<dbReference type="Pfam" id="PF00069">
    <property type="entry name" value="Pkinase"/>
    <property type="match status" value="1"/>
</dbReference>
<dbReference type="InterPro" id="IPR045133">
    <property type="entry name" value="IRE1/2-like"/>
</dbReference>
<dbReference type="GO" id="GO:0004521">
    <property type="term" value="F:RNA endonuclease activity"/>
    <property type="evidence" value="ECO:0007669"/>
    <property type="project" value="InterPro"/>
</dbReference>
<dbReference type="GO" id="GO:0004674">
    <property type="term" value="F:protein serine/threonine kinase activity"/>
    <property type="evidence" value="ECO:0007669"/>
    <property type="project" value="InterPro"/>
</dbReference>
<feature type="region of interest" description="Disordered" evidence="1">
    <location>
        <begin position="268"/>
        <end position="306"/>
    </location>
</feature>
<organism evidence="3 4">
    <name type="scientific">Psilocybe cf. subviscida</name>
    <dbReference type="NCBI Taxonomy" id="2480587"/>
    <lineage>
        <taxon>Eukaryota</taxon>
        <taxon>Fungi</taxon>
        <taxon>Dikarya</taxon>
        <taxon>Basidiomycota</taxon>
        <taxon>Agaricomycotina</taxon>
        <taxon>Agaricomycetes</taxon>
        <taxon>Agaricomycetidae</taxon>
        <taxon>Agaricales</taxon>
        <taxon>Agaricineae</taxon>
        <taxon>Strophariaceae</taxon>
        <taxon>Psilocybe</taxon>
    </lineage>
</organism>
<evidence type="ECO:0000259" key="2">
    <source>
        <dbReference type="PROSITE" id="PS50011"/>
    </source>
</evidence>
<dbReference type="PANTHER" id="PTHR13954:SF6">
    <property type="entry name" value="NON-SPECIFIC SERINE_THREONINE PROTEIN KINASE"/>
    <property type="match status" value="1"/>
</dbReference>
<protein>
    <recommendedName>
        <fullName evidence="2">Protein kinase domain-containing protein</fullName>
    </recommendedName>
</protein>
<dbReference type="GO" id="GO:0070059">
    <property type="term" value="P:intrinsic apoptotic signaling pathway in response to endoplasmic reticulum stress"/>
    <property type="evidence" value="ECO:0007669"/>
    <property type="project" value="TreeGrafter"/>
</dbReference>
<sequence>MSTPLLSGISALFLGGTQIYYRAISEGPYELDGLVGRQVPDTEVYAPRRVHIREAEAPPSSTTFVKYSYYSVVMKELDSDPNLFSQVYAEIDVLEQISKTAHRNIVEYRGCLRRDDLIVGICLRRYPCSLKDLALGAVAEDVHPPYDPEVILADVQCGLNFLHNLGLVHDDITPRNIMVDENGRTIILDFDCCRPIGSKSRGGTPGWATKPAVSLIENDEYGLRILKEWSYVSGVFESVDHSSPPTYRGIQVTLLRIYCENDNCLPAGGKSQEEQEEHPASGAVLETDDHTQSQSSGASVQWFWRS</sequence>